<feature type="non-terminal residue" evidence="1">
    <location>
        <position position="1"/>
    </location>
</feature>
<dbReference type="EMBL" id="HACG01039319">
    <property type="protein sequence ID" value="CEK86184.1"/>
    <property type="molecule type" value="Transcribed_RNA"/>
</dbReference>
<name>A0A0B7AYN4_9EUPU</name>
<dbReference type="AlphaFoldDB" id="A0A0B7AYN4"/>
<evidence type="ECO:0000313" key="1">
    <source>
        <dbReference type="EMBL" id="CEK86184.1"/>
    </source>
</evidence>
<protein>
    <submittedName>
        <fullName evidence="1">Uncharacterized protein</fullName>
    </submittedName>
</protein>
<organism evidence="1">
    <name type="scientific">Arion vulgaris</name>
    <dbReference type="NCBI Taxonomy" id="1028688"/>
    <lineage>
        <taxon>Eukaryota</taxon>
        <taxon>Metazoa</taxon>
        <taxon>Spiralia</taxon>
        <taxon>Lophotrochozoa</taxon>
        <taxon>Mollusca</taxon>
        <taxon>Gastropoda</taxon>
        <taxon>Heterobranchia</taxon>
        <taxon>Euthyneura</taxon>
        <taxon>Panpulmonata</taxon>
        <taxon>Eupulmonata</taxon>
        <taxon>Stylommatophora</taxon>
        <taxon>Helicina</taxon>
        <taxon>Arionoidea</taxon>
        <taxon>Arionidae</taxon>
        <taxon>Arion</taxon>
    </lineage>
</organism>
<sequence length="69" mass="8246">FCTLNLFVYNNRRCDTHKMATEKFDKKYTSVDKNLKAINKINMKTFAIRKHILCLFIQQITLVFQLLDC</sequence>
<gene>
    <name evidence="1" type="primary">ORF152440</name>
</gene>
<reference evidence="1" key="1">
    <citation type="submission" date="2014-12" db="EMBL/GenBank/DDBJ databases">
        <title>Insight into the proteome of Arion vulgaris.</title>
        <authorList>
            <person name="Aradska J."/>
            <person name="Bulat T."/>
            <person name="Smidak R."/>
            <person name="Sarate P."/>
            <person name="Gangsoo J."/>
            <person name="Sialana F."/>
            <person name="Bilban M."/>
            <person name="Lubec G."/>
        </authorList>
    </citation>
    <scope>NUCLEOTIDE SEQUENCE</scope>
    <source>
        <tissue evidence="1">Skin</tissue>
    </source>
</reference>
<proteinExistence type="predicted"/>
<accession>A0A0B7AYN4</accession>